<organism evidence="2 3">
    <name type="scientific">Vibrio xiamenensis</name>
    <dbReference type="NCBI Taxonomy" id="861298"/>
    <lineage>
        <taxon>Bacteria</taxon>
        <taxon>Pseudomonadati</taxon>
        <taxon>Pseudomonadota</taxon>
        <taxon>Gammaproteobacteria</taxon>
        <taxon>Vibrionales</taxon>
        <taxon>Vibrionaceae</taxon>
        <taxon>Vibrio</taxon>
    </lineage>
</organism>
<reference evidence="2 3" key="1">
    <citation type="submission" date="2016-10" db="EMBL/GenBank/DDBJ databases">
        <authorList>
            <person name="de Groot N.N."/>
        </authorList>
    </citation>
    <scope>NUCLEOTIDE SEQUENCE [LARGE SCALE GENOMIC DNA]</scope>
    <source>
        <strain evidence="2 3">CGMCC 1.10228</strain>
    </source>
</reference>
<keyword evidence="3" id="KW-1185">Reference proteome</keyword>
<dbReference type="OrthoDB" id="148878at2"/>
<evidence type="ECO:0000256" key="1">
    <source>
        <dbReference type="SAM" id="SignalP"/>
    </source>
</evidence>
<dbReference type="RefSeq" id="WP_093272746.1">
    <property type="nucleotide sequence ID" value="NZ_FNDD01000009.1"/>
</dbReference>
<protein>
    <recommendedName>
        <fullName evidence="4">Hemolysin</fullName>
    </recommendedName>
</protein>
<dbReference type="STRING" id="861298.SAMN04488136_10997"/>
<dbReference type="PROSITE" id="PS51257">
    <property type="entry name" value="PROKAR_LIPOPROTEIN"/>
    <property type="match status" value="1"/>
</dbReference>
<name>A0A1G8A3F7_9VIBR</name>
<feature type="chain" id="PRO_5011729903" description="Hemolysin" evidence="1">
    <location>
        <begin position="18"/>
        <end position="91"/>
    </location>
</feature>
<dbReference type="AlphaFoldDB" id="A0A1G8A3F7"/>
<dbReference type="Proteomes" id="UP000198854">
    <property type="component" value="Unassembled WGS sequence"/>
</dbReference>
<evidence type="ECO:0000313" key="2">
    <source>
        <dbReference type="EMBL" id="SDH14950.1"/>
    </source>
</evidence>
<evidence type="ECO:0000313" key="3">
    <source>
        <dbReference type="Proteomes" id="UP000198854"/>
    </source>
</evidence>
<feature type="signal peptide" evidence="1">
    <location>
        <begin position="1"/>
        <end position="17"/>
    </location>
</feature>
<dbReference type="EMBL" id="FNDD01000009">
    <property type="protein sequence ID" value="SDH14950.1"/>
    <property type="molecule type" value="Genomic_DNA"/>
</dbReference>
<gene>
    <name evidence="2" type="ORF">SAMN04488136_10997</name>
</gene>
<dbReference type="Pfam" id="PF03891">
    <property type="entry name" value="DUF333"/>
    <property type="match status" value="1"/>
</dbReference>
<accession>A0A1G8A3F7</accession>
<sequence length="91" mass="10130">MNKAILLATLASGLLLAGCSNQPDEYDVDGWSSVANPASLYCVQKGAKLETITENNSRVTYCVFSDDDKVEQWQYYRDHHKDDEKTPAAKS</sequence>
<dbReference type="InterPro" id="IPR005590">
    <property type="entry name" value="DUF333"/>
</dbReference>
<evidence type="ECO:0008006" key="4">
    <source>
        <dbReference type="Google" id="ProtNLM"/>
    </source>
</evidence>
<keyword evidence="1" id="KW-0732">Signal</keyword>
<proteinExistence type="predicted"/>